<protein>
    <submittedName>
        <fullName evidence="2">TraB/GumN family protein</fullName>
    </submittedName>
</protein>
<name>A0ABW3T3D9_9CAUL</name>
<dbReference type="InterPro" id="IPR047111">
    <property type="entry name" value="YbaP-like"/>
</dbReference>
<reference evidence="3" key="1">
    <citation type="journal article" date="2019" name="Int. J. Syst. Evol. Microbiol.">
        <title>The Global Catalogue of Microorganisms (GCM) 10K type strain sequencing project: providing services to taxonomists for standard genome sequencing and annotation.</title>
        <authorList>
            <consortium name="The Broad Institute Genomics Platform"/>
            <consortium name="The Broad Institute Genome Sequencing Center for Infectious Disease"/>
            <person name="Wu L."/>
            <person name="Ma J."/>
        </authorList>
    </citation>
    <scope>NUCLEOTIDE SEQUENCE [LARGE SCALE GENOMIC DNA]</scope>
    <source>
        <strain evidence="3">CCUG 55074</strain>
    </source>
</reference>
<dbReference type="CDD" id="cd14789">
    <property type="entry name" value="Tiki"/>
    <property type="match status" value="1"/>
</dbReference>
<dbReference type="Pfam" id="PF01963">
    <property type="entry name" value="TraB_PrgY_gumN"/>
    <property type="match status" value="1"/>
</dbReference>
<sequence>MTLRRFSAALVAVALLACAGPAAAKPPVWIVRDKDSELVLFGSIHVLQADLDWRPARLDQALKTADDLWFELPIDADSQAETARLAVAHGYLPQDQSLTAMLSPKGRTRLAKACAKYGLSPPLIDRLEPWYAEVALSTAQFRAEGAKADTGVEQTLSATAPQSAQRRAFETPAQQIAMFDGASRAAQIKSLEETLSDIEADKSDLTGLIRAWMAADVKALEKDVLRPMRDTAPEIYERLVVQRNAAWTATLDARLKGEGHTVVVVGVGHLIGPGGLPARLRALGYSVEGP</sequence>
<keyword evidence="1" id="KW-0732">Signal</keyword>
<dbReference type="RefSeq" id="WP_377353835.1">
    <property type="nucleotide sequence ID" value="NZ_JBHTLQ010000027.1"/>
</dbReference>
<accession>A0ABW3T3D9</accession>
<dbReference type="PANTHER" id="PTHR40590">
    <property type="entry name" value="CYTOPLASMIC PROTEIN-RELATED"/>
    <property type="match status" value="1"/>
</dbReference>
<feature type="signal peptide" evidence="1">
    <location>
        <begin position="1"/>
        <end position="24"/>
    </location>
</feature>
<evidence type="ECO:0000313" key="2">
    <source>
        <dbReference type="EMBL" id="MFD1191421.1"/>
    </source>
</evidence>
<dbReference type="EMBL" id="JBHTLQ010000027">
    <property type="protein sequence ID" value="MFD1191421.1"/>
    <property type="molecule type" value="Genomic_DNA"/>
</dbReference>
<evidence type="ECO:0000256" key="1">
    <source>
        <dbReference type="SAM" id="SignalP"/>
    </source>
</evidence>
<proteinExistence type="predicted"/>
<dbReference type="PANTHER" id="PTHR40590:SF1">
    <property type="entry name" value="CYTOPLASMIC PROTEIN"/>
    <property type="match status" value="1"/>
</dbReference>
<keyword evidence="3" id="KW-1185">Reference proteome</keyword>
<dbReference type="InterPro" id="IPR002816">
    <property type="entry name" value="TraB/PrgY/GumN_fam"/>
</dbReference>
<comment type="caution">
    <text evidence="2">The sequence shown here is derived from an EMBL/GenBank/DDBJ whole genome shotgun (WGS) entry which is preliminary data.</text>
</comment>
<evidence type="ECO:0000313" key="3">
    <source>
        <dbReference type="Proteomes" id="UP001597216"/>
    </source>
</evidence>
<dbReference type="PROSITE" id="PS51257">
    <property type="entry name" value="PROKAR_LIPOPROTEIN"/>
    <property type="match status" value="1"/>
</dbReference>
<gene>
    <name evidence="2" type="ORF">ACFQ27_12600</name>
</gene>
<organism evidence="2 3">
    <name type="scientific">Phenylobacterium conjunctum</name>
    <dbReference type="NCBI Taxonomy" id="1298959"/>
    <lineage>
        <taxon>Bacteria</taxon>
        <taxon>Pseudomonadati</taxon>
        <taxon>Pseudomonadota</taxon>
        <taxon>Alphaproteobacteria</taxon>
        <taxon>Caulobacterales</taxon>
        <taxon>Caulobacteraceae</taxon>
        <taxon>Phenylobacterium</taxon>
    </lineage>
</organism>
<feature type="chain" id="PRO_5045261200" evidence="1">
    <location>
        <begin position="25"/>
        <end position="290"/>
    </location>
</feature>
<dbReference type="Proteomes" id="UP001597216">
    <property type="component" value="Unassembled WGS sequence"/>
</dbReference>